<proteinExistence type="predicted"/>
<dbReference type="GeneID" id="85491339"/>
<feature type="region of interest" description="Disordered" evidence="1">
    <location>
        <begin position="275"/>
        <end position="358"/>
    </location>
</feature>
<evidence type="ECO:0000313" key="4">
    <source>
        <dbReference type="Proteomes" id="UP001233271"/>
    </source>
</evidence>
<feature type="compositionally biased region" description="Polar residues" evidence="1">
    <location>
        <begin position="146"/>
        <end position="162"/>
    </location>
</feature>
<feature type="compositionally biased region" description="Low complexity" evidence="1">
    <location>
        <begin position="542"/>
        <end position="554"/>
    </location>
</feature>
<feature type="region of interest" description="Disordered" evidence="1">
    <location>
        <begin position="146"/>
        <end position="182"/>
    </location>
</feature>
<keyword evidence="2" id="KW-1133">Transmembrane helix</keyword>
<feature type="region of interest" description="Disordered" evidence="1">
    <location>
        <begin position="417"/>
        <end position="466"/>
    </location>
</feature>
<evidence type="ECO:0000256" key="1">
    <source>
        <dbReference type="SAM" id="MobiDB-lite"/>
    </source>
</evidence>
<gene>
    <name evidence="3" type="ORF">CcaverHIS019_0101860</name>
</gene>
<dbReference type="Proteomes" id="UP001233271">
    <property type="component" value="Chromosome 1"/>
</dbReference>
<evidence type="ECO:0000313" key="3">
    <source>
        <dbReference type="EMBL" id="BEI87468.1"/>
    </source>
</evidence>
<feature type="compositionally biased region" description="Polar residues" evidence="1">
    <location>
        <begin position="453"/>
        <end position="464"/>
    </location>
</feature>
<feature type="region of interest" description="Disordered" evidence="1">
    <location>
        <begin position="487"/>
        <end position="584"/>
    </location>
</feature>
<reference evidence="3" key="1">
    <citation type="journal article" date="2023" name="BMC Genomics">
        <title>Chromosome-level genome assemblies of Cutaneotrichosporon spp. (Trichosporonales, Basidiomycota) reveal imbalanced evolution between nucleotide sequences and chromosome synteny.</title>
        <authorList>
            <person name="Kobayashi Y."/>
            <person name="Kayamori A."/>
            <person name="Aoki K."/>
            <person name="Shiwa Y."/>
            <person name="Matsutani M."/>
            <person name="Fujita N."/>
            <person name="Sugita T."/>
            <person name="Iwasaki W."/>
            <person name="Tanaka N."/>
            <person name="Takashima M."/>
        </authorList>
    </citation>
    <scope>NUCLEOTIDE SEQUENCE</scope>
    <source>
        <strain evidence="3">HIS019</strain>
    </source>
</reference>
<feature type="transmembrane region" description="Helical" evidence="2">
    <location>
        <begin position="43"/>
        <end position="63"/>
    </location>
</feature>
<dbReference type="EMBL" id="AP028212">
    <property type="protein sequence ID" value="BEI87468.1"/>
    <property type="molecule type" value="Genomic_DNA"/>
</dbReference>
<protein>
    <submittedName>
        <fullName evidence="3">Uncharacterized protein</fullName>
    </submittedName>
</protein>
<feature type="region of interest" description="Disordered" evidence="1">
    <location>
        <begin position="203"/>
        <end position="234"/>
    </location>
</feature>
<feature type="compositionally biased region" description="Basic and acidic residues" evidence="1">
    <location>
        <begin position="288"/>
        <end position="299"/>
    </location>
</feature>
<accession>A0AA48IHS4</accession>
<keyword evidence="2" id="KW-0472">Membrane</keyword>
<sequence length="584" mass="61338">MFSNGPRGGGVHVRSEGVKIESRVMGASQDQTNNNKWAQSPGAIAGFTIVFSLVAAACIYLLWRGPNRQAFPCIKRNKDRKDAEQDSYGVRGPANWRDTIVRKEAFFPVPKGIGIPSAVDRTEKDLARQSQRTASLYSYDSKYTTATTANGAPRSNRTSRTSFNDHRTSRVGSRRPPSLGAASAFSIPEVPEAAHLAATHEYPLSFPPGSAQYPSPLPRSPSNGATQSDYFGPASPGLLSVNSAYGRSPVTSPPDVAAAANRRSLVRKSVGSAVGIPSPLAQSTVSDGTDKPQRPELRKSRTVSFVDRSDSRPQSSSTPSPPRTQSRTTTRSAPDHLPPGAAEPHEPMPPMPHYLRAGGADEAVPVPVPRVSWNGANYATEAGPSKPSGAAYQLPDGAYPPTHPVALAHAKLSLASASPPFPSPSTFPVAQLYATPPQSPKRTPAAPGYMSRFSRSPSASTNASPLAAQEGYAPAVLSSPPLRGYEFSEEYLSSSGTRSEPSSPPSSTPPTSVSNYSTPASSIAGHGGARVVSGKKPGHRTGGSTSSSPSSSTSSRKRGLWYDTADANSPPSIYPPTVAPPAHV</sequence>
<feature type="compositionally biased region" description="Pro residues" evidence="1">
    <location>
        <begin position="572"/>
        <end position="584"/>
    </location>
</feature>
<name>A0AA48IHS4_9TREE</name>
<dbReference type="RefSeq" id="XP_060452734.1">
    <property type="nucleotide sequence ID" value="XM_060597522.1"/>
</dbReference>
<organism evidence="3 4">
    <name type="scientific">Cutaneotrichosporon cavernicola</name>
    <dbReference type="NCBI Taxonomy" id="279322"/>
    <lineage>
        <taxon>Eukaryota</taxon>
        <taxon>Fungi</taxon>
        <taxon>Dikarya</taxon>
        <taxon>Basidiomycota</taxon>
        <taxon>Agaricomycotina</taxon>
        <taxon>Tremellomycetes</taxon>
        <taxon>Trichosporonales</taxon>
        <taxon>Trichosporonaceae</taxon>
        <taxon>Cutaneotrichosporon</taxon>
    </lineage>
</organism>
<feature type="compositionally biased region" description="Low complexity" evidence="1">
    <location>
        <begin position="509"/>
        <end position="519"/>
    </location>
</feature>
<dbReference type="AlphaFoldDB" id="A0AA48IHS4"/>
<keyword evidence="2" id="KW-0812">Transmembrane</keyword>
<feature type="compositionally biased region" description="Low complexity" evidence="1">
    <location>
        <begin position="312"/>
        <end position="342"/>
    </location>
</feature>
<keyword evidence="4" id="KW-1185">Reference proteome</keyword>
<dbReference type="KEGG" id="ccac:CcaHIS019_0101860"/>
<evidence type="ECO:0000256" key="2">
    <source>
        <dbReference type="SAM" id="Phobius"/>
    </source>
</evidence>
<feature type="compositionally biased region" description="Polar residues" evidence="1">
    <location>
        <begin position="220"/>
        <end position="229"/>
    </location>
</feature>